<proteinExistence type="predicted"/>
<organism evidence="1 2">
    <name type="scientific">Racocetra persica</name>
    <dbReference type="NCBI Taxonomy" id="160502"/>
    <lineage>
        <taxon>Eukaryota</taxon>
        <taxon>Fungi</taxon>
        <taxon>Fungi incertae sedis</taxon>
        <taxon>Mucoromycota</taxon>
        <taxon>Glomeromycotina</taxon>
        <taxon>Glomeromycetes</taxon>
        <taxon>Diversisporales</taxon>
        <taxon>Gigasporaceae</taxon>
        <taxon>Racocetra</taxon>
    </lineage>
</organism>
<name>A0ACA9NTZ5_9GLOM</name>
<dbReference type="Proteomes" id="UP000789920">
    <property type="component" value="Unassembled WGS sequence"/>
</dbReference>
<evidence type="ECO:0000313" key="2">
    <source>
        <dbReference type="Proteomes" id="UP000789920"/>
    </source>
</evidence>
<sequence length="129" mass="15462">MGLQKFYSDYWDINKNDLSEFYKQGIVEIDDSKNKIEKEKDQFKMFLQIPNIKNTIDLKNKFIQANYQVKFEDYVEQVQNYFNTNSLEDLKANTKVNSFQLAHNINNIFYNVNKIVDTIRSELRSELNQ</sequence>
<reference evidence="1" key="1">
    <citation type="submission" date="2021-06" db="EMBL/GenBank/DDBJ databases">
        <authorList>
            <person name="Kallberg Y."/>
            <person name="Tangrot J."/>
            <person name="Rosling A."/>
        </authorList>
    </citation>
    <scope>NUCLEOTIDE SEQUENCE</scope>
    <source>
        <strain evidence="1">MA461A</strain>
    </source>
</reference>
<gene>
    <name evidence="1" type="ORF">RPERSI_LOCUS8935</name>
</gene>
<accession>A0ACA9NTZ5</accession>
<evidence type="ECO:0000313" key="1">
    <source>
        <dbReference type="EMBL" id="CAG8677010.1"/>
    </source>
</evidence>
<protein>
    <submittedName>
        <fullName evidence="1">4207_t:CDS:1</fullName>
    </submittedName>
</protein>
<dbReference type="EMBL" id="CAJVQC010016503">
    <property type="protein sequence ID" value="CAG8677010.1"/>
    <property type="molecule type" value="Genomic_DNA"/>
</dbReference>
<comment type="caution">
    <text evidence="1">The sequence shown here is derived from an EMBL/GenBank/DDBJ whole genome shotgun (WGS) entry which is preliminary data.</text>
</comment>
<keyword evidence="2" id="KW-1185">Reference proteome</keyword>